<dbReference type="Pfam" id="PF03102">
    <property type="entry name" value="NeuB"/>
    <property type="match status" value="1"/>
</dbReference>
<evidence type="ECO:0000259" key="1">
    <source>
        <dbReference type="PROSITE" id="PS50844"/>
    </source>
</evidence>
<organism evidence="2 3">
    <name type="scientific">Aquimarina celericrescens</name>
    <dbReference type="NCBI Taxonomy" id="1964542"/>
    <lineage>
        <taxon>Bacteria</taxon>
        <taxon>Pseudomonadati</taxon>
        <taxon>Bacteroidota</taxon>
        <taxon>Flavobacteriia</taxon>
        <taxon>Flavobacteriales</taxon>
        <taxon>Flavobacteriaceae</taxon>
        <taxon>Aquimarina</taxon>
    </lineage>
</organism>
<dbReference type="SUPFAM" id="SSF51569">
    <property type="entry name" value="Aldolase"/>
    <property type="match status" value="1"/>
</dbReference>
<dbReference type="EMBL" id="JBHUHY010000003">
    <property type="protein sequence ID" value="MFD2186233.1"/>
    <property type="molecule type" value="Genomic_DNA"/>
</dbReference>
<keyword evidence="3" id="KW-1185">Reference proteome</keyword>
<gene>
    <name evidence="2" type="ORF">ACFSJT_05475</name>
</gene>
<dbReference type="Pfam" id="PF08666">
    <property type="entry name" value="SAF"/>
    <property type="match status" value="1"/>
</dbReference>
<dbReference type="Gene3D" id="3.90.1210.10">
    <property type="entry name" value="Antifreeze-like/N-acetylneuraminic acid synthase C-terminal domain"/>
    <property type="match status" value="1"/>
</dbReference>
<dbReference type="InterPro" id="IPR051690">
    <property type="entry name" value="PseI-like"/>
</dbReference>
<dbReference type="InterPro" id="IPR013785">
    <property type="entry name" value="Aldolase_TIM"/>
</dbReference>
<dbReference type="InterPro" id="IPR036732">
    <property type="entry name" value="AFP_Neu5c_C_sf"/>
</dbReference>
<evidence type="ECO:0000313" key="3">
    <source>
        <dbReference type="Proteomes" id="UP001597344"/>
    </source>
</evidence>
<dbReference type="CDD" id="cd11615">
    <property type="entry name" value="SAF_NeuB_like"/>
    <property type="match status" value="1"/>
</dbReference>
<dbReference type="InterPro" id="IPR057736">
    <property type="entry name" value="SAF_PseI/NeuA/NeuB"/>
</dbReference>
<dbReference type="SUPFAM" id="SSF51269">
    <property type="entry name" value="AFP III-like domain"/>
    <property type="match status" value="1"/>
</dbReference>
<dbReference type="PANTHER" id="PTHR42966">
    <property type="entry name" value="N-ACETYLNEURAMINATE SYNTHASE"/>
    <property type="match status" value="1"/>
</dbReference>
<comment type="caution">
    <text evidence="2">The sequence shown here is derived from an EMBL/GenBank/DDBJ whole genome shotgun (WGS) entry which is preliminary data.</text>
</comment>
<protein>
    <submittedName>
        <fullName evidence="2">N-acetylneuraminate synthase family protein</fullName>
    </submittedName>
</protein>
<dbReference type="InterPro" id="IPR013974">
    <property type="entry name" value="SAF"/>
</dbReference>
<dbReference type="InterPro" id="IPR013132">
    <property type="entry name" value="PseI/NeuA/B-like_N"/>
</dbReference>
<dbReference type="PANTHER" id="PTHR42966:SF1">
    <property type="entry name" value="SIALIC ACID SYNTHASE"/>
    <property type="match status" value="1"/>
</dbReference>
<dbReference type="PROSITE" id="PS50844">
    <property type="entry name" value="AFP_LIKE"/>
    <property type="match status" value="1"/>
</dbReference>
<proteinExistence type="predicted"/>
<sequence length="336" mass="38266">MNNTWQGKHGPLLIAEIGGNHEGNFEYALKLTQLAIEAKVDFIKFQLYSGDTLVSKMESPTRNKHFKKFELSKEQYIQLAELCESNGVGFMASVWDESYLEWIDQYIPVYKIGSGDLTAYPLLKAIANIGKPIILSTGLSTIEDVAGAVDFVQKQNPLYKDPNFLSILQCTSMYPIPFNDAHLSTMDTFKNLFNLPVGYSDHTEGKKALEIAVAKGAQILEFHFTDDRKNKEFRDHKVSLIKSEVLELIEDIRKIYDLEGNKVKRPLPVEGDHVVTFRRAVYPLKDLKAGTLLTEENLTILRPNHGIDAREFYDVIGKRLKEDVVMHQKLSWKILE</sequence>
<dbReference type="RefSeq" id="WP_378319212.1">
    <property type="nucleotide sequence ID" value="NZ_JBHUHY010000003.1"/>
</dbReference>
<dbReference type="Proteomes" id="UP001597344">
    <property type="component" value="Unassembled WGS sequence"/>
</dbReference>
<dbReference type="InterPro" id="IPR006190">
    <property type="entry name" value="SAF_AFP_Neu5Ac"/>
</dbReference>
<reference evidence="3" key="1">
    <citation type="journal article" date="2019" name="Int. J. Syst. Evol. Microbiol.">
        <title>The Global Catalogue of Microorganisms (GCM) 10K type strain sequencing project: providing services to taxonomists for standard genome sequencing and annotation.</title>
        <authorList>
            <consortium name="The Broad Institute Genomics Platform"/>
            <consortium name="The Broad Institute Genome Sequencing Center for Infectious Disease"/>
            <person name="Wu L."/>
            <person name="Ma J."/>
        </authorList>
    </citation>
    <scope>NUCLEOTIDE SEQUENCE [LARGE SCALE GENOMIC DNA]</scope>
    <source>
        <strain evidence="3">DT92</strain>
    </source>
</reference>
<accession>A0ABW5ATE0</accession>
<name>A0ABW5ATE0_9FLAO</name>
<dbReference type="SMART" id="SM00858">
    <property type="entry name" value="SAF"/>
    <property type="match status" value="1"/>
</dbReference>
<dbReference type="Gene3D" id="3.20.20.70">
    <property type="entry name" value="Aldolase class I"/>
    <property type="match status" value="1"/>
</dbReference>
<feature type="domain" description="AFP-like" evidence="1">
    <location>
        <begin position="280"/>
        <end position="336"/>
    </location>
</feature>
<evidence type="ECO:0000313" key="2">
    <source>
        <dbReference type="EMBL" id="MFD2186233.1"/>
    </source>
</evidence>